<organism evidence="2 3">
    <name type="scientific">Goodea atripinnis</name>
    <dbReference type="NCBI Taxonomy" id="208336"/>
    <lineage>
        <taxon>Eukaryota</taxon>
        <taxon>Metazoa</taxon>
        <taxon>Chordata</taxon>
        <taxon>Craniata</taxon>
        <taxon>Vertebrata</taxon>
        <taxon>Euteleostomi</taxon>
        <taxon>Actinopterygii</taxon>
        <taxon>Neopterygii</taxon>
        <taxon>Teleostei</taxon>
        <taxon>Neoteleostei</taxon>
        <taxon>Acanthomorphata</taxon>
        <taxon>Ovalentaria</taxon>
        <taxon>Atherinomorphae</taxon>
        <taxon>Cyprinodontiformes</taxon>
        <taxon>Goodeidae</taxon>
        <taxon>Goodea</taxon>
    </lineage>
</organism>
<reference evidence="2 3" key="1">
    <citation type="submission" date="2021-06" db="EMBL/GenBank/DDBJ databases">
        <authorList>
            <person name="Palmer J.M."/>
        </authorList>
    </citation>
    <scope>NUCLEOTIDE SEQUENCE [LARGE SCALE GENOMIC DNA]</scope>
    <source>
        <strain evidence="2 3">GA_2019</strain>
        <tissue evidence="2">Muscle</tissue>
    </source>
</reference>
<sequence>GEACSVCPSLEELSLNLVPGVVLQQKGEKGEPGIGPKGEQGSRGDMGLPGPQGPEGFGGVGPPVDFDMVEMESLGQEGFQEQMADL</sequence>
<comment type="caution">
    <text evidence="2">The sequence shown here is derived from an EMBL/GenBank/DDBJ whole genome shotgun (WGS) entry which is preliminary data.</text>
</comment>
<dbReference type="Proteomes" id="UP001476798">
    <property type="component" value="Unassembled WGS sequence"/>
</dbReference>
<accession>A0ABV0N4F5</accession>
<proteinExistence type="predicted"/>
<keyword evidence="3" id="KW-1185">Reference proteome</keyword>
<dbReference type="EMBL" id="JAHRIO010023234">
    <property type="protein sequence ID" value="MEQ2166283.1"/>
    <property type="molecule type" value="Genomic_DNA"/>
</dbReference>
<evidence type="ECO:0000313" key="2">
    <source>
        <dbReference type="EMBL" id="MEQ2166283.1"/>
    </source>
</evidence>
<protein>
    <submittedName>
        <fullName evidence="2">Uncharacterized protein</fullName>
    </submittedName>
</protein>
<feature type="region of interest" description="Disordered" evidence="1">
    <location>
        <begin position="24"/>
        <end position="66"/>
    </location>
</feature>
<name>A0ABV0N4F5_9TELE</name>
<feature type="non-terminal residue" evidence="2">
    <location>
        <position position="1"/>
    </location>
</feature>
<evidence type="ECO:0000313" key="3">
    <source>
        <dbReference type="Proteomes" id="UP001476798"/>
    </source>
</evidence>
<evidence type="ECO:0000256" key="1">
    <source>
        <dbReference type="SAM" id="MobiDB-lite"/>
    </source>
</evidence>
<gene>
    <name evidence="2" type="ORF">GOODEAATRI_026332</name>
</gene>